<dbReference type="GO" id="GO:0022857">
    <property type="term" value="F:transmembrane transporter activity"/>
    <property type="evidence" value="ECO:0007669"/>
    <property type="project" value="InterPro"/>
</dbReference>
<dbReference type="GO" id="GO:0005886">
    <property type="term" value="C:plasma membrane"/>
    <property type="evidence" value="ECO:0007669"/>
    <property type="project" value="UniProtKB-SubCell"/>
</dbReference>
<dbReference type="InterPro" id="IPR050367">
    <property type="entry name" value="APC_superfamily"/>
</dbReference>
<name>A0A1T5ASR4_9SPHI</name>
<evidence type="ECO:0000256" key="1">
    <source>
        <dbReference type="ARBA" id="ARBA00004651"/>
    </source>
</evidence>
<accession>A0A1T5ASR4</accession>
<evidence type="ECO:0000256" key="2">
    <source>
        <dbReference type="ARBA" id="ARBA00022475"/>
    </source>
</evidence>
<feature type="transmembrane region" description="Helical" evidence="6">
    <location>
        <begin position="119"/>
        <end position="137"/>
    </location>
</feature>
<feature type="transmembrane region" description="Helical" evidence="6">
    <location>
        <begin position="219"/>
        <end position="241"/>
    </location>
</feature>
<evidence type="ECO:0000256" key="5">
    <source>
        <dbReference type="ARBA" id="ARBA00023136"/>
    </source>
</evidence>
<feature type="transmembrane region" description="Helical" evidence="6">
    <location>
        <begin position="261"/>
        <end position="282"/>
    </location>
</feature>
<protein>
    <submittedName>
        <fullName evidence="7">L-asparagine transporter</fullName>
    </submittedName>
</protein>
<evidence type="ECO:0000256" key="4">
    <source>
        <dbReference type="ARBA" id="ARBA00022989"/>
    </source>
</evidence>
<feature type="transmembrane region" description="Helical" evidence="6">
    <location>
        <begin position="380"/>
        <end position="402"/>
    </location>
</feature>
<dbReference type="STRING" id="572036.SAMN05661099_1001"/>
<dbReference type="InterPro" id="IPR002293">
    <property type="entry name" value="AA/rel_permease1"/>
</dbReference>
<dbReference type="PIRSF" id="PIRSF006060">
    <property type="entry name" value="AA_transporter"/>
    <property type="match status" value="1"/>
</dbReference>
<dbReference type="Pfam" id="PF13520">
    <property type="entry name" value="AA_permease_2"/>
    <property type="match status" value="1"/>
</dbReference>
<keyword evidence="4 6" id="KW-1133">Transmembrane helix</keyword>
<keyword evidence="2" id="KW-1003">Cell membrane</keyword>
<evidence type="ECO:0000313" key="8">
    <source>
        <dbReference type="Proteomes" id="UP000189981"/>
    </source>
</evidence>
<dbReference type="Proteomes" id="UP000189981">
    <property type="component" value="Unassembled WGS sequence"/>
</dbReference>
<evidence type="ECO:0000256" key="6">
    <source>
        <dbReference type="SAM" id="Phobius"/>
    </source>
</evidence>
<organism evidence="7 8">
    <name type="scientific">Daejeonella lutea</name>
    <dbReference type="NCBI Taxonomy" id="572036"/>
    <lineage>
        <taxon>Bacteria</taxon>
        <taxon>Pseudomonadati</taxon>
        <taxon>Bacteroidota</taxon>
        <taxon>Sphingobacteriia</taxon>
        <taxon>Sphingobacteriales</taxon>
        <taxon>Sphingobacteriaceae</taxon>
        <taxon>Daejeonella</taxon>
    </lineage>
</organism>
<feature type="transmembrane region" description="Helical" evidence="6">
    <location>
        <begin position="43"/>
        <end position="67"/>
    </location>
</feature>
<dbReference type="AlphaFoldDB" id="A0A1T5ASR4"/>
<keyword evidence="8" id="KW-1185">Reference proteome</keyword>
<dbReference type="Gene3D" id="1.20.1740.10">
    <property type="entry name" value="Amino acid/polyamine transporter I"/>
    <property type="match status" value="1"/>
</dbReference>
<dbReference type="PANTHER" id="PTHR42770">
    <property type="entry name" value="AMINO ACID TRANSPORTER-RELATED"/>
    <property type="match status" value="1"/>
</dbReference>
<proteinExistence type="predicted"/>
<dbReference type="EMBL" id="FUYR01000001">
    <property type="protein sequence ID" value="SKB38018.1"/>
    <property type="molecule type" value="Genomic_DNA"/>
</dbReference>
<feature type="transmembrane region" description="Helical" evidence="6">
    <location>
        <begin position="144"/>
        <end position="168"/>
    </location>
</feature>
<keyword evidence="5 6" id="KW-0472">Membrane</keyword>
<feature type="transmembrane region" description="Helical" evidence="6">
    <location>
        <begin position="337"/>
        <end position="359"/>
    </location>
</feature>
<feature type="transmembrane region" description="Helical" evidence="6">
    <location>
        <begin position="315"/>
        <end position="331"/>
    </location>
</feature>
<sequence>MAQKLKRTLSLAECIFFGVGSILGAGIYTIVGKVAGFAGNMTWLAFLVASLTALLTAFSYAELSAVYPKAGGEYVYTKKAMGEKIGTGVGFIIALNGIISGATVAVGFGGYLVKLVDTPIVIAALGIIALIFLVNLSGIRESSIINIIFTLIEFSGLVLVIIAAFPKIGSVNLLEGAESGKASVLMAASLGFFAFIGFEEIVKLAEETKNPQKTIPRALFVASAIVTIMYFIVAVSAVSALPVEKLAASSSPLSDIAEDGLGTTAGLIIIIIALFSTSNTILSNMLGSSRVIYDMAKEVKIMGVFQRVSKRQTPYAALILILVVMSAFALIGKIEVIAMIANLFIFITFFTINLSVILLRQSDPQKVRPFKIPLNVNNMPIISFLGMAMTLLLFGFNVYILIS</sequence>
<reference evidence="8" key="1">
    <citation type="submission" date="2017-02" db="EMBL/GenBank/DDBJ databases">
        <authorList>
            <person name="Varghese N."/>
            <person name="Submissions S."/>
        </authorList>
    </citation>
    <scope>NUCLEOTIDE SEQUENCE [LARGE SCALE GENOMIC DNA]</scope>
    <source>
        <strain evidence="8">DSM 22385</strain>
    </source>
</reference>
<keyword evidence="3 6" id="KW-0812">Transmembrane</keyword>
<evidence type="ECO:0000313" key="7">
    <source>
        <dbReference type="EMBL" id="SKB38018.1"/>
    </source>
</evidence>
<gene>
    <name evidence="7" type="ORF">SAMN05661099_1001</name>
</gene>
<comment type="subcellular location">
    <subcellularLocation>
        <location evidence="1">Cell membrane</location>
        <topology evidence="1">Multi-pass membrane protein</topology>
    </subcellularLocation>
</comment>
<feature type="transmembrane region" description="Helical" evidence="6">
    <location>
        <begin position="12"/>
        <end position="31"/>
    </location>
</feature>
<feature type="transmembrane region" description="Helical" evidence="6">
    <location>
        <begin position="88"/>
        <end position="113"/>
    </location>
</feature>
<dbReference type="PANTHER" id="PTHR42770:SF11">
    <property type="entry name" value="INNER MEMBRANE TRANSPORT PROTEIN YBAT"/>
    <property type="match status" value="1"/>
</dbReference>
<feature type="transmembrane region" description="Helical" evidence="6">
    <location>
        <begin position="180"/>
        <end position="198"/>
    </location>
</feature>
<evidence type="ECO:0000256" key="3">
    <source>
        <dbReference type="ARBA" id="ARBA00022692"/>
    </source>
</evidence>